<evidence type="ECO:0000259" key="1">
    <source>
        <dbReference type="Pfam" id="PF13601"/>
    </source>
</evidence>
<sequence length="102" mass="11554">MTGHPSTRLDDTVHQRVRLGILTILATAGRADFTYLRDNLEVTDGNLGRHLEVLYQAGYVEIEKTFEGRRPRTWVSITRAGRRALKDHILALRQMIDEVPGG</sequence>
<dbReference type="OrthoDB" id="4952043at2"/>
<dbReference type="AlphaFoldDB" id="A0A542Z8Z8"/>
<name>A0A542Z8Z8_9MICO</name>
<dbReference type="InterPro" id="IPR036390">
    <property type="entry name" value="WH_DNA-bd_sf"/>
</dbReference>
<reference evidence="2 3" key="1">
    <citation type="submission" date="2019-06" db="EMBL/GenBank/DDBJ databases">
        <title>Sequencing the genomes of 1000 actinobacteria strains.</title>
        <authorList>
            <person name="Klenk H.-P."/>
        </authorList>
    </citation>
    <scope>NUCLEOTIDE SEQUENCE [LARGE SCALE GENOMIC DNA]</scope>
    <source>
        <strain evidence="2 3">DSM 18082</strain>
    </source>
</reference>
<organism evidence="2 3">
    <name type="scientific">Oryzihumus leptocrescens</name>
    <dbReference type="NCBI Taxonomy" id="297536"/>
    <lineage>
        <taxon>Bacteria</taxon>
        <taxon>Bacillati</taxon>
        <taxon>Actinomycetota</taxon>
        <taxon>Actinomycetes</taxon>
        <taxon>Micrococcales</taxon>
        <taxon>Intrasporangiaceae</taxon>
        <taxon>Oryzihumus</taxon>
    </lineage>
</organism>
<evidence type="ECO:0000313" key="2">
    <source>
        <dbReference type="EMBL" id="TQL56816.1"/>
    </source>
</evidence>
<dbReference type="InterPro" id="IPR036388">
    <property type="entry name" value="WH-like_DNA-bd_sf"/>
</dbReference>
<dbReference type="PANTHER" id="PTHR37318:SF1">
    <property type="entry name" value="BSL7504 PROTEIN"/>
    <property type="match status" value="1"/>
</dbReference>
<dbReference type="SUPFAM" id="SSF46785">
    <property type="entry name" value="Winged helix' DNA-binding domain"/>
    <property type="match status" value="1"/>
</dbReference>
<dbReference type="Pfam" id="PF13601">
    <property type="entry name" value="HTH_34"/>
    <property type="match status" value="1"/>
</dbReference>
<proteinExistence type="predicted"/>
<dbReference type="Gene3D" id="1.10.10.10">
    <property type="entry name" value="Winged helix-like DNA-binding domain superfamily/Winged helix DNA-binding domain"/>
    <property type="match status" value="1"/>
</dbReference>
<accession>A0A542Z8Z8</accession>
<dbReference type="Proteomes" id="UP000319514">
    <property type="component" value="Unassembled WGS sequence"/>
</dbReference>
<feature type="domain" description="Winged helix DNA-binding" evidence="1">
    <location>
        <begin position="17"/>
        <end position="96"/>
    </location>
</feature>
<comment type="caution">
    <text evidence="2">The sequence shown here is derived from an EMBL/GenBank/DDBJ whole genome shotgun (WGS) entry which is preliminary data.</text>
</comment>
<protein>
    <submittedName>
        <fullName evidence="2">Winged helix DNA-binding protein</fullName>
    </submittedName>
</protein>
<keyword evidence="2" id="KW-0238">DNA-binding</keyword>
<dbReference type="EMBL" id="VFOQ01000002">
    <property type="protein sequence ID" value="TQL56816.1"/>
    <property type="molecule type" value="Genomic_DNA"/>
</dbReference>
<dbReference type="InterPro" id="IPR027395">
    <property type="entry name" value="WH_DNA-bd_dom"/>
</dbReference>
<dbReference type="PANTHER" id="PTHR37318">
    <property type="entry name" value="BSL7504 PROTEIN"/>
    <property type="match status" value="1"/>
</dbReference>
<evidence type="ECO:0000313" key="3">
    <source>
        <dbReference type="Proteomes" id="UP000319514"/>
    </source>
</evidence>
<dbReference type="GO" id="GO:0003677">
    <property type="term" value="F:DNA binding"/>
    <property type="evidence" value="ECO:0007669"/>
    <property type="project" value="UniProtKB-KW"/>
</dbReference>
<dbReference type="RefSeq" id="WP_141790187.1">
    <property type="nucleotide sequence ID" value="NZ_BAAAKX010000008.1"/>
</dbReference>
<keyword evidence="3" id="KW-1185">Reference proteome</keyword>
<gene>
    <name evidence="2" type="ORF">FB474_3577</name>
</gene>